<name>A0A6A4MDK2_9ERIC</name>
<sequence length="435" mass="47653">MSLLIKPLPCLLLPIIFIIFSSTLHSTSHGAPSADLHSQTNHIPGAVDESENGVVGWGVRRSVLENSSTLAAQRTRRKDPLNNFNYYTGGWNISNKHYFAALLALPFFSLLQSGLSDLACVCSSSAAVFAAAAANLMAILELLMHSLIGCIVLYTGQGQFHSTTSETLDYVVRQANTTVANLENVSDYLAAAKSIGIDQVSLPTDVQNNIGNVDNEISSAATTLQSETKNNKKNIEDVLDTVILALIIIAAVMLLLALLGFRNILNSRIAVSCIRSGPHVPLLCNPFNADLSNRTCAAGELDFENATQVWQNYVCQVSSNNTCTTVGRLTPAMYSQMINAANVSYGLYHYGPFLVGLLDCRLVRETFTAITQEHCPDLKRYSMWVYIGLAMVSAAVMLSLIFWVIYARERRHRKYTKLVNAQHGDHDDSFGEKRP</sequence>
<dbReference type="GO" id="GO:0009506">
    <property type="term" value="C:plasmodesma"/>
    <property type="evidence" value="ECO:0007669"/>
    <property type="project" value="TreeGrafter"/>
</dbReference>
<evidence type="ECO:0008006" key="5">
    <source>
        <dbReference type="Google" id="ProtNLM"/>
    </source>
</evidence>
<keyword evidence="1" id="KW-0812">Transmembrane</keyword>
<keyword evidence="2" id="KW-0732">Signal</keyword>
<evidence type="ECO:0000256" key="2">
    <source>
        <dbReference type="SAM" id="SignalP"/>
    </source>
</evidence>
<feature type="signal peptide" evidence="2">
    <location>
        <begin position="1"/>
        <end position="26"/>
    </location>
</feature>
<feature type="non-terminal residue" evidence="3">
    <location>
        <position position="1"/>
    </location>
</feature>
<protein>
    <recommendedName>
        <fullName evidence="5">Pectinesterase inhibitor domain-containing protein</fullName>
    </recommendedName>
</protein>
<evidence type="ECO:0000313" key="3">
    <source>
        <dbReference type="EMBL" id="KAE9467700.1"/>
    </source>
</evidence>
<feature type="transmembrane region" description="Helical" evidence="1">
    <location>
        <begin position="126"/>
        <end position="154"/>
    </location>
</feature>
<keyword evidence="4" id="KW-1185">Reference proteome</keyword>
<dbReference type="GO" id="GO:0005886">
    <property type="term" value="C:plasma membrane"/>
    <property type="evidence" value="ECO:0007669"/>
    <property type="project" value="TreeGrafter"/>
</dbReference>
<reference evidence="3 4" key="1">
    <citation type="journal article" date="2019" name="Genome Biol. Evol.">
        <title>The Rhododendron genome and chromosomal organization provide insight into shared whole-genome duplications across the heath family (Ericaceae).</title>
        <authorList>
            <person name="Soza V.L."/>
            <person name="Lindsley D."/>
            <person name="Waalkes A."/>
            <person name="Ramage E."/>
            <person name="Patwardhan R.P."/>
            <person name="Burton J.N."/>
            <person name="Adey A."/>
            <person name="Kumar A."/>
            <person name="Qiu R."/>
            <person name="Shendure J."/>
            <person name="Hall B."/>
        </authorList>
    </citation>
    <scope>NUCLEOTIDE SEQUENCE [LARGE SCALE GENOMIC DNA]</scope>
    <source>
        <strain evidence="3">RSF 1966-606</strain>
    </source>
</reference>
<dbReference type="AlphaFoldDB" id="A0A6A4MDK2"/>
<comment type="caution">
    <text evidence="3">The sequence shown here is derived from an EMBL/GenBank/DDBJ whole genome shotgun (WGS) entry which is preliminary data.</text>
</comment>
<dbReference type="InterPro" id="IPR040283">
    <property type="entry name" value="DDB_G0292058-like"/>
</dbReference>
<evidence type="ECO:0000256" key="1">
    <source>
        <dbReference type="SAM" id="Phobius"/>
    </source>
</evidence>
<organism evidence="3 4">
    <name type="scientific">Rhododendron williamsianum</name>
    <dbReference type="NCBI Taxonomy" id="262921"/>
    <lineage>
        <taxon>Eukaryota</taxon>
        <taxon>Viridiplantae</taxon>
        <taxon>Streptophyta</taxon>
        <taxon>Embryophyta</taxon>
        <taxon>Tracheophyta</taxon>
        <taxon>Spermatophyta</taxon>
        <taxon>Magnoliopsida</taxon>
        <taxon>eudicotyledons</taxon>
        <taxon>Gunneridae</taxon>
        <taxon>Pentapetalae</taxon>
        <taxon>asterids</taxon>
        <taxon>Ericales</taxon>
        <taxon>Ericaceae</taxon>
        <taxon>Ericoideae</taxon>
        <taxon>Rhodoreae</taxon>
        <taxon>Rhododendron</taxon>
    </lineage>
</organism>
<accession>A0A6A4MDK2</accession>
<keyword evidence="1" id="KW-1133">Transmembrane helix</keyword>
<keyword evidence="1" id="KW-0472">Membrane</keyword>
<proteinExistence type="predicted"/>
<evidence type="ECO:0000313" key="4">
    <source>
        <dbReference type="Proteomes" id="UP000428333"/>
    </source>
</evidence>
<dbReference type="OrthoDB" id="1937321at2759"/>
<feature type="transmembrane region" description="Helical" evidence="1">
    <location>
        <begin position="238"/>
        <end position="261"/>
    </location>
</feature>
<gene>
    <name evidence="3" type="ORF">C3L33_00374</name>
</gene>
<feature type="transmembrane region" description="Helical" evidence="1">
    <location>
        <begin position="383"/>
        <end position="407"/>
    </location>
</feature>
<dbReference type="EMBL" id="QEFC01000015">
    <property type="protein sequence ID" value="KAE9467700.1"/>
    <property type="molecule type" value="Genomic_DNA"/>
</dbReference>
<dbReference type="Proteomes" id="UP000428333">
    <property type="component" value="Linkage Group LG01"/>
</dbReference>
<dbReference type="PANTHER" id="PTHR31414:SF15">
    <property type="entry name" value="PLASMA MEMBRANE FUSION PROTEIN"/>
    <property type="match status" value="1"/>
</dbReference>
<dbReference type="PANTHER" id="PTHR31414">
    <property type="entry name" value="TRANSMEMBRANE PROTEIN DDB_G0292058"/>
    <property type="match status" value="1"/>
</dbReference>
<feature type="chain" id="PRO_5025539317" description="Pectinesterase inhibitor domain-containing protein" evidence="2">
    <location>
        <begin position="27"/>
        <end position="435"/>
    </location>
</feature>